<dbReference type="Pfam" id="PF13459">
    <property type="entry name" value="Fer4_15"/>
    <property type="match status" value="1"/>
</dbReference>
<dbReference type="STRING" id="632772.ROP_71590"/>
<dbReference type="PANTHER" id="PTHR36923:SF3">
    <property type="entry name" value="FERREDOXIN"/>
    <property type="match status" value="1"/>
</dbReference>
<evidence type="ECO:0000256" key="2">
    <source>
        <dbReference type="ARBA" id="ARBA00022448"/>
    </source>
</evidence>
<dbReference type="EMBL" id="AP011115">
    <property type="protein sequence ID" value="BAH55406.1"/>
    <property type="molecule type" value="Genomic_DNA"/>
</dbReference>
<keyword evidence="7" id="KW-0003">3Fe-4S</keyword>
<dbReference type="RefSeq" id="WP_015890824.1">
    <property type="nucleotide sequence ID" value="NC_012522.1"/>
</dbReference>
<evidence type="ECO:0000256" key="6">
    <source>
        <dbReference type="ARBA" id="ARBA00023014"/>
    </source>
</evidence>
<evidence type="ECO:0000256" key="3">
    <source>
        <dbReference type="ARBA" id="ARBA00022723"/>
    </source>
</evidence>
<keyword evidence="3" id="KW-0479">Metal-binding</keyword>
<dbReference type="Proteomes" id="UP000002212">
    <property type="component" value="Chromosome"/>
</dbReference>
<evidence type="ECO:0000256" key="1">
    <source>
        <dbReference type="ARBA" id="ARBA00001927"/>
    </source>
</evidence>
<proteinExistence type="predicted"/>
<evidence type="ECO:0000256" key="7">
    <source>
        <dbReference type="ARBA" id="ARBA00023291"/>
    </source>
</evidence>
<dbReference type="HOGENOM" id="CLU_139698_6_2_11"/>
<dbReference type="InterPro" id="IPR051269">
    <property type="entry name" value="Fe-S_cluster_ET"/>
</dbReference>
<accession>C1B5Z5</accession>
<keyword evidence="4" id="KW-0249">Electron transport</keyword>
<dbReference type="OrthoDB" id="3215002at2"/>
<comment type="cofactor">
    <cofactor evidence="1">
        <name>[3Fe-4S] cluster</name>
        <dbReference type="ChEBI" id="CHEBI:21137"/>
    </cofactor>
</comment>
<keyword evidence="2" id="KW-0813">Transport</keyword>
<dbReference type="PANTHER" id="PTHR36923">
    <property type="entry name" value="FERREDOXIN"/>
    <property type="match status" value="1"/>
</dbReference>
<dbReference type="Gene3D" id="3.30.70.20">
    <property type="match status" value="1"/>
</dbReference>
<keyword evidence="5" id="KW-0408">Iron</keyword>
<evidence type="ECO:0000256" key="5">
    <source>
        <dbReference type="ARBA" id="ARBA00023004"/>
    </source>
</evidence>
<name>C1B5Z5_RHOOB</name>
<reference evidence="8 9" key="1">
    <citation type="submission" date="2009-03" db="EMBL/GenBank/DDBJ databases">
        <title>Comparison of the complete genome sequences of Rhodococcus erythropolis PR4 and Rhodococcus opacus B4.</title>
        <authorList>
            <person name="Takarada H."/>
            <person name="Sekine M."/>
            <person name="Hosoyama A."/>
            <person name="Yamada R."/>
            <person name="Fujisawa T."/>
            <person name="Omata S."/>
            <person name="Shimizu A."/>
            <person name="Tsukatani N."/>
            <person name="Tanikawa S."/>
            <person name="Fujita N."/>
            <person name="Harayama S."/>
        </authorList>
    </citation>
    <scope>NUCLEOTIDE SEQUENCE [LARGE SCALE GENOMIC DNA]</scope>
    <source>
        <strain evidence="8 9">B4</strain>
    </source>
</reference>
<evidence type="ECO:0000313" key="8">
    <source>
        <dbReference type="EMBL" id="BAH55406.1"/>
    </source>
</evidence>
<dbReference type="KEGG" id="rop:ROP_71590"/>
<keyword evidence="6" id="KW-0411">Iron-sulfur</keyword>
<dbReference type="GO" id="GO:0051538">
    <property type="term" value="F:3 iron, 4 sulfur cluster binding"/>
    <property type="evidence" value="ECO:0007669"/>
    <property type="project" value="UniProtKB-KW"/>
</dbReference>
<organism evidence="8 9">
    <name type="scientific">Rhodococcus opacus (strain B4)</name>
    <dbReference type="NCBI Taxonomy" id="632772"/>
    <lineage>
        <taxon>Bacteria</taxon>
        <taxon>Bacillati</taxon>
        <taxon>Actinomycetota</taxon>
        <taxon>Actinomycetes</taxon>
        <taxon>Mycobacteriales</taxon>
        <taxon>Nocardiaceae</taxon>
        <taxon>Rhodococcus</taxon>
    </lineage>
</organism>
<evidence type="ECO:0000313" key="9">
    <source>
        <dbReference type="Proteomes" id="UP000002212"/>
    </source>
</evidence>
<gene>
    <name evidence="8" type="ordered locus">ROP_71590</name>
</gene>
<dbReference type="PATRIC" id="fig|632772.20.peg.7471"/>
<dbReference type="AlphaFoldDB" id="C1B5Z5"/>
<protein>
    <submittedName>
        <fullName evidence="8">3Fe-4S ferredoxin</fullName>
    </submittedName>
</protein>
<dbReference type="GO" id="GO:0046872">
    <property type="term" value="F:metal ion binding"/>
    <property type="evidence" value="ECO:0007669"/>
    <property type="project" value="UniProtKB-KW"/>
</dbReference>
<sequence>MKVHIELEQCEGHGMCAATEPDLYELDDDGFAASTDFDVAESQIGQAESGASACPMSAIKLLRS</sequence>
<dbReference type="SUPFAM" id="SSF54862">
    <property type="entry name" value="4Fe-4S ferredoxins"/>
    <property type="match status" value="1"/>
</dbReference>
<evidence type="ECO:0000256" key="4">
    <source>
        <dbReference type="ARBA" id="ARBA00022982"/>
    </source>
</evidence>